<evidence type="ECO:0000256" key="3">
    <source>
        <dbReference type="ARBA" id="ARBA00023002"/>
    </source>
</evidence>
<dbReference type="InterPro" id="IPR024072">
    <property type="entry name" value="DHFR-like_dom_sf"/>
</dbReference>
<dbReference type="EMBL" id="JALBUU010000004">
    <property type="protein sequence ID" value="MCI0752726.1"/>
    <property type="molecule type" value="Genomic_DNA"/>
</dbReference>
<evidence type="ECO:0000313" key="5">
    <source>
        <dbReference type="EMBL" id="MCI0752726.1"/>
    </source>
</evidence>
<gene>
    <name evidence="5" type="ORF">MON41_02960</name>
</gene>
<sequence length="266" mass="27731">MNAPVDDPAWTALLRWRDGGPSPEGWPLASPSLAALFGPVLAPSGRPDGCTVLGRLAQTLDGRIATASGSSQWIGGRSDILHTHRLRALSDAVVVGAGTVRHDDPRLTTREVPGPSPVRVVLDTDRRLGTGYGLFSGNGPPTLLVCANDAGGANRHGAAEVIRAPRSGIGGLDIAALLPILARRGLCRLFVEGGGLTVSRFLAAGCLDRLHVTVAPVLLGSGIPAFTLPEAARIADGLRFEWQVHTLGQDVLFDIALHRARPAVCG</sequence>
<keyword evidence="2" id="KW-0521">NADP</keyword>
<keyword evidence="3" id="KW-0560">Oxidoreductase</keyword>
<evidence type="ECO:0000256" key="2">
    <source>
        <dbReference type="ARBA" id="ARBA00022857"/>
    </source>
</evidence>
<dbReference type="SUPFAM" id="SSF53597">
    <property type="entry name" value="Dihydrofolate reductase-like"/>
    <property type="match status" value="1"/>
</dbReference>
<dbReference type="Gene3D" id="3.40.430.10">
    <property type="entry name" value="Dihydrofolate Reductase, subunit A"/>
    <property type="match status" value="1"/>
</dbReference>
<dbReference type="Proteomes" id="UP001201985">
    <property type="component" value="Unassembled WGS sequence"/>
</dbReference>
<comment type="pathway">
    <text evidence="1">Cofactor biosynthesis; riboflavin biosynthesis.</text>
</comment>
<evidence type="ECO:0000256" key="1">
    <source>
        <dbReference type="ARBA" id="ARBA00005104"/>
    </source>
</evidence>
<dbReference type="InterPro" id="IPR002734">
    <property type="entry name" value="RibDG_C"/>
</dbReference>
<organism evidence="5 6">
    <name type="scientific">Teichococcus vastitatis</name>
    <dbReference type="NCBI Taxonomy" id="2307076"/>
    <lineage>
        <taxon>Bacteria</taxon>
        <taxon>Pseudomonadati</taxon>
        <taxon>Pseudomonadota</taxon>
        <taxon>Alphaproteobacteria</taxon>
        <taxon>Acetobacterales</taxon>
        <taxon>Roseomonadaceae</taxon>
        <taxon>Roseomonas</taxon>
    </lineage>
</organism>
<dbReference type="PANTHER" id="PTHR38011:SF7">
    <property type="entry name" value="2,5-DIAMINO-6-RIBOSYLAMINO-4(3H)-PYRIMIDINONE 5'-PHOSPHATE REDUCTASE"/>
    <property type="match status" value="1"/>
</dbReference>
<dbReference type="Pfam" id="PF01872">
    <property type="entry name" value="RibD_C"/>
    <property type="match status" value="1"/>
</dbReference>
<dbReference type="PANTHER" id="PTHR38011">
    <property type="entry name" value="DIHYDROFOLATE REDUCTASE FAMILY PROTEIN (AFU_ORTHOLOGUE AFUA_8G06820)"/>
    <property type="match status" value="1"/>
</dbReference>
<comment type="caution">
    <text evidence="5">The sequence shown here is derived from an EMBL/GenBank/DDBJ whole genome shotgun (WGS) entry which is preliminary data.</text>
</comment>
<keyword evidence="6" id="KW-1185">Reference proteome</keyword>
<evidence type="ECO:0000259" key="4">
    <source>
        <dbReference type="Pfam" id="PF01872"/>
    </source>
</evidence>
<accession>A0ABS9W0L9</accession>
<reference evidence="5 6" key="1">
    <citation type="submission" date="2022-03" db="EMBL/GenBank/DDBJ databases">
        <title>Complete genome analysis of Roseomonas KG 17.1 : a prolific producer of plant growth promoters.</title>
        <authorList>
            <person name="Saadouli I."/>
            <person name="Najjari A."/>
            <person name="Mosbah A."/>
            <person name="Ouzari H.I."/>
        </authorList>
    </citation>
    <scope>NUCLEOTIDE SEQUENCE [LARGE SCALE GENOMIC DNA]</scope>
    <source>
        <strain evidence="5 6">KG17-1</strain>
    </source>
</reference>
<evidence type="ECO:0000313" key="6">
    <source>
        <dbReference type="Proteomes" id="UP001201985"/>
    </source>
</evidence>
<proteinExistence type="predicted"/>
<protein>
    <submittedName>
        <fullName evidence="5">RibD family protein</fullName>
    </submittedName>
</protein>
<feature type="domain" description="Bacterial bifunctional deaminase-reductase C-terminal" evidence="4">
    <location>
        <begin position="55"/>
        <end position="229"/>
    </location>
</feature>
<dbReference type="InterPro" id="IPR050765">
    <property type="entry name" value="Riboflavin_Biosynth_HTPR"/>
</dbReference>
<name>A0ABS9W0L9_9PROT</name>
<dbReference type="RefSeq" id="WP_241792508.1">
    <property type="nucleotide sequence ID" value="NZ_JALBUU010000004.1"/>
</dbReference>